<dbReference type="PATRIC" id="fig|1206767.3.peg.3761"/>
<dbReference type="EMBL" id="ALAO01000417">
    <property type="protein sequence ID" value="EKO37466.1"/>
    <property type="molecule type" value="Genomic_DNA"/>
</dbReference>
<comment type="caution">
    <text evidence="3">The sequence shown here is derived from an EMBL/GenBank/DDBJ whole genome shotgun (WGS) entry which is preliminary data.</text>
</comment>
<proteinExistence type="predicted"/>
<dbReference type="PROSITE" id="PS51833">
    <property type="entry name" value="HDOD"/>
    <property type="match status" value="1"/>
</dbReference>
<accession>K6GKB8</accession>
<evidence type="ECO:0000313" key="3">
    <source>
        <dbReference type="EMBL" id="EKO37466.1"/>
    </source>
</evidence>
<dbReference type="Pfam" id="PF08668">
    <property type="entry name" value="HDOD"/>
    <property type="match status" value="1"/>
</dbReference>
<feature type="region of interest" description="Disordered" evidence="1">
    <location>
        <begin position="53"/>
        <end position="76"/>
    </location>
</feature>
<name>K6GKB8_9BACT</name>
<dbReference type="InterPro" id="IPR006675">
    <property type="entry name" value="HDIG_dom"/>
</dbReference>
<gene>
    <name evidence="3" type="ORF">B193_3865</name>
</gene>
<feature type="domain" description="HDOD" evidence="2">
    <location>
        <begin position="136"/>
        <end position="340"/>
    </location>
</feature>
<evidence type="ECO:0000259" key="2">
    <source>
        <dbReference type="PROSITE" id="PS51833"/>
    </source>
</evidence>
<dbReference type="PANTHER" id="PTHR33525">
    <property type="match status" value="1"/>
</dbReference>
<dbReference type="SMART" id="SM00471">
    <property type="entry name" value="HDc"/>
    <property type="match status" value="1"/>
</dbReference>
<dbReference type="InterPro" id="IPR003607">
    <property type="entry name" value="HD/PDEase_dom"/>
</dbReference>
<dbReference type="AlphaFoldDB" id="K6GKB8"/>
<dbReference type="SUPFAM" id="SSF109604">
    <property type="entry name" value="HD-domain/PDEase-like"/>
    <property type="match status" value="1"/>
</dbReference>
<dbReference type="Gene3D" id="1.10.3210.10">
    <property type="entry name" value="Hypothetical protein af1432"/>
    <property type="match status" value="1"/>
</dbReference>
<sequence length="409" mass="43616">MPTIPFANIRAGMVLAAEIESPDGRYRLPAGTVLAESHLKWLRGWRIREIEATPESAARATPEEAPKPPGSPEEAARRRLAHLPADAPLAAALAELALARAESLAVSRPTRPPACGREGIGKIPTPEAILASDPVLVSLPEVFMRIREVLSDPGSTVEEAAAVISKDPSLTAKLLKLVNSAFYARTLRVSGGLPPGPVDTLSRAVMLLGLNQLSTLAMGVSVMPLFKDIPAGCIDMRQFWRHSIGVGLVAKLLAVRLNDPSPERFFVAGLLHDIGRLVLFKQTPEAAGAAMAAAASSGKHLVAVEREILGFDHAELGGMLLRKWRFPESLEQAVWRHHAPATAEAPLEAAIVCVADAVAGATLPGCSGERLVPRYDHAAWEAVRLTPADLPELVETAEAHFEVICAMFA</sequence>
<evidence type="ECO:0000313" key="4">
    <source>
        <dbReference type="Proteomes" id="UP000006272"/>
    </source>
</evidence>
<dbReference type="InterPro" id="IPR052340">
    <property type="entry name" value="RNase_Y/CdgJ"/>
</dbReference>
<dbReference type="CDD" id="cd00077">
    <property type="entry name" value="HDc"/>
    <property type="match status" value="1"/>
</dbReference>
<reference evidence="3 4" key="1">
    <citation type="submission" date="2012-07" db="EMBL/GenBank/DDBJ databases">
        <title>Draft genome sequence of Desulfovibrio magneticus str. Maddingley MBC34 obtained from a metagenomic sequence of a methanogenic enrichment isolated from coal-seam formation water in Victoria, Australia.</title>
        <authorList>
            <person name="Greenfield P."/>
            <person name="Hendry P."/>
            <person name="Li D."/>
            <person name="Rosewarne C.P."/>
            <person name="Tran-Dinh N."/>
            <person name="Elbourne L.D.H."/>
            <person name="Paulsen I.T."/>
            <person name="Midgley D.J."/>
        </authorList>
    </citation>
    <scope>NUCLEOTIDE SEQUENCE [LARGE SCALE GENOMIC DNA]</scope>
    <source>
        <strain evidence="4">Maddingley MBC34</strain>
    </source>
</reference>
<dbReference type="Proteomes" id="UP000006272">
    <property type="component" value="Unassembled WGS sequence"/>
</dbReference>
<protein>
    <submittedName>
        <fullName evidence="3">Putative domain HDIG-containing protein</fullName>
    </submittedName>
</protein>
<evidence type="ECO:0000256" key="1">
    <source>
        <dbReference type="SAM" id="MobiDB-lite"/>
    </source>
</evidence>
<dbReference type="NCBIfam" id="TIGR00277">
    <property type="entry name" value="HDIG"/>
    <property type="match status" value="1"/>
</dbReference>
<dbReference type="InterPro" id="IPR013976">
    <property type="entry name" value="HDOD"/>
</dbReference>
<dbReference type="PANTHER" id="PTHR33525:SF3">
    <property type="entry name" value="RIBONUCLEASE Y"/>
    <property type="match status" value="1"/>
</dbReference>
<organism evidence="3 4">
    <name type="scientific">Solidesulfovibrio magneticus str. Maddingley MBC34</name>
    <dbReference type="NCBI Taxonomy" id="1206767"/>
    <lineage>
        <taxon>Bacteria</taxon>
        <taxon>Pseudomonadati</taxon>
        <taxon>Thermodesulfobacteriota</taxon>
        <taxon>Desulfovibrionia</taxon>
        <taxon>Desulfovibrionales</taxon>
        <taxon>Desulfovibrionaceae</taxon>
        <taxon>Solidesulfovibrio</taxon>
    </lineage>
</organism>